<feature type="compositionally biased region" description="Gly residues" evidence="1">
    <location>
        <begin position="164"/>
        <end position="174"/>
    </location>
</feature>
<keyword evidence="6" id="KW-1185">Reference proteome</keyword>
<organism evidence="5 6">
    <name type="scientific">Pedobacter xixiisoli</name>
    <dbReference type="NCBI Taxonomy" id="1476464"/>
    <lineage>
        <taxon>Bacteria</taxon>
        <taxon>Pseudomonadati</taxon>
        <taxon>Bacteroidota</taxon>
        <taxon>Sphingobacteriia</taxon>
        <taxon>Sphingobacteriales</taxon>
        <taxon>Sphingobacteriaceae</taxon>
        <taxon>Pedobacter</taxon>
    </lineage>
</organism>
<accession>A0A286AAP6</accession>
<gene>
    <name evidence="5" type="ORF">SAMN06297358_3280</name>
</gene>
<evidence type="ECO:0000313" key="6">
    <source>
        <dbReference type="Proteomes" id="UP000219281"/>
    </source>
</evidence>
<protein>
    <submittedName>
        <fullName evidence="5">Por secretion system C-terminal sorting domain-containing protein</fullName>
    </submittedName>
</protein>
<dbReference type="InterPro" id="IPR049304">
    <property type="entry name" value="Gly_rich_dom"/>
</dbReference>
<dbReference type="AlphaFoldDB" id="A0A286AAP6"/>
<evidence type="ECO:0000256" key="1">
    <source>
        <dbReference type="SAM" id="MobiDB-lite"/>
    </source>
</evidence>
<dbReference type="OrthoDB" id="756070at2"/>
<reference evidence="6" key="1">
    <citation type="submission" date="2017-09" db="EMBL/GenBank/DDBJ databases">
        <authorList>
            <person name="Varghese N."/>
            <person name="Submissions S."/>
        </authorList>
    </citation>
    <scope>NUCLEOTIDE SEQUENCE [LARGE SCALE GENOMIC DNA]</scope>
    <source>
        <strain evidence="6">CGMCC 1.12803</strain>
    </source>
</reference>
<evidence type="ECO:0000259" key="3">
    <source>
        <dbReference type="Pfam" id="PF18962"/>
    </source>
</evidence>
<dbReference type="NCBIfam" id="TIGR04183">
    <property type="entry name" value="Por_Secre_tail"/>
    <property type="match status" value="1"/>
</dbReference>
<feature type="domain" description="Secretion system C-terminal sorting" evidence="3">
    <location>
        <begin position="361"/>
        <end position="430"/>
    </location>
</feature>
<evidence type="ECO:0000259" key="4">
    <source>
        <dbReference type="Pfam" id="PF21722"/>
    </source>
</evidence>
<proteinExistence type="predicted"/>
<dbReference type="RefSeq" id="WP_097133073.1">
    <property type="nucleotide sequence ID" value="NZ_OCMT01000003.1"/>
</dbReference>
<evidence type="ECO:0000313" key="5">
    <source>
        <dbReference type="EMBL" id="SOD18970.1"/>
    </source>
</evidence>
<evidence type="ECO:0000256" key="2">
    <source>
        <dbReference type="SAM" id="SignalP"/>
    </source>
</evidence>
<dbReference type="InterPro" id="IPR026444">
    <property type="entry name" value="Secre_tail"/>
</dbReference>
<feature type="region of interest" description="Disordered" evidence="1">
    <location>
        <begin position="164"/>
        <end position="190"/>
    </location>
</feature>
<dbReference type="Proteomes" id="UP000219281">
    <property type="component" value="Unassembled WGS sequence"/>
</dbReference>
<feature type="signal peptide" evidence="2">
    <location>
        <begin position="1"/>
        <end position="22"/>
    </location>
</feature>
<dbReference type="Pfam" id="PF21722">
    <property type="entry name" value="Gly_rich_2"/>
    <property type="match status" value="1"/>
</dbReference>
<feature type="chain" id="PRO_5012673684" evidence="2">
    <location>
        <begin position="23"/>
        <end position="433"/>
    </location>
</feature>
<sequence>MRNNFKLIAISYFMLGTSVCFGQTKQPFTSGGINYIRETFTTSVNNWPVPPGVSSVSYLIVGGGGGGGAAYDNGGAGGGGGGQVITGTFTFSGQTTLNVTVGNGGSGGTANRLASPPEYDGSKGENSSFGTIIAEGGTGGLKSRGGGNAFGGALNKGGNGGGGGGGNATTGGNGTSPIQTSGGTGGSGTSNSISGSAVLYGNGGQGGTASSNNNGSVLAANLGHGGSGAGSAVASSVNARAGSSGIVIITYEENAVLPVTFKLFNVTAGANAINLHWQTTGEQNNSHFIIKRSKDGVNFENFANIDGKGNSSETNSYNLVDKKPNIGTNYYQLSQVDYNGKTTLLSTQSASFGAVKVNSSVYPNPFTSSVNTTFKQGIFEKAVLSDLSGKVLTIVTIEKEQTNCTFKTDKFPSGIYFIKLSGKQSAVHKVVKR</sequence>
<dbReference type="EMBL" id="OCMT01000003">
    <property type="protein sequence ID" value="SOD18970.1"/>
    <property type="molecule type" value="Genomic_DNA"/>
</dbReference>
<dbReference type="Pfam" id="PF18962">
    <property type="entry name" value="Por_Secre_tail"/>
    <property type="match status" value="1"/>
</dbReference>
<keyword evidence="2" id="KW-0732">Signal</keyword>
<feature type="region of interest" description="Disordered" evidence="1">
    <location>
        <begin position="102"/>
        <end position="131"/>
    </location>
</feature>
<name>A0A286AAP6_9SPHI</name>
<feature type="domain" description="Glycine-rich" evidence="4">
    <location>
        <begin position="44"/>
        <end position="252"/>
    </location>
</feature>